<comment type="catalytic activity">
    <reaction evidence="1">
        <text>an S-(2-hydroxyacyl)glutathione + H2O = a 2-hydroxy carboxylate + glutathione + H(+)</text>
        <dbReference type="Rhea" id="RHEA:21864"/>
        <dbReference type="ChEBI" id="CHEBI:15377"/>
        <dbReference type="ChEBI" id="CHEBI:15378"/>
        <dbReference type="ChEBI" id="CHEBI:57925"/>
        <dbReference type="ChEBI" id="CHEBI:58896"/>
        <dbReference type="ChEBI" id="CHEBI:71261"/>
        <dbReference type="EC" id="3.1.2.6"/>
    </reaction>
</comment>
<evidence type="ECO:0000256" key="6">
    <source>
        <dbReference type="ARBA" id="ARBA00022723"/>
    </source>
</evidence>
<dbReference type="EMBL" id="WIXE01007906">
    <property type="protein sequence ID" value="KAK5979868.1"/>
    <property type="molecule type" value="Genomic_DNA"/>
</dbReference>
<dbReference type="CDD" id="cd07723">
    <property type="entry name" value="hydroxyacylglutathione_hydrolase_MBL-fold"/>
    <property type="match status" value="1"/>
</dbReference>
<keyword evidence="14" id="KW-1185">Reference proteome</keyword>
<dbReference type="Pfam" id="PF21257">
    <property type="entry name" value="PHD_ash2p_like"/>
    <property type="match status" value="1"/>
</dbReference>
<evidence type="ECO:0000256" key="3">
    <source>
        <dbReference type="ARBA" id="ARBA00004963"/>
    </source>
</evidence>
<evidence type="ECO:0000256" key="2">
    <source>
        <dbReference type="ARBA" id="ARBA00001947"/>
    </source>
</evidence>
<dbReference type="InterPro" id="IPR049455">
    <property type="entry name" value="ASH2-like_PHD"/>
</dbReference>
<evidence type="ECO:0000256" key="9">
    <source>
        <dbReference type="ARBA" id="ARBA00022833"/>
    </source>
</evidence>
<organism evidence="13 14">
    <name type="scientific">Trichostrongylus colubriformis</name>
    <name type="common">Black scour worm</name>
    <dbReference type="NCBI Taxonomy" id="6319"/>
    <lineage>
        <taxon>Eukaryota</taxon>
        <taxon>Metazoa</taxon>
        <taxon>Ecdysozoa</taxon>
        <taxon>Nematoda</taxon>
        <taxon>Chromadorea</taxon>
        <taxon>Rhabditida</taxon>
        <taxon>Rhabditina</taxon>
        <taxon>Rhabditomorpha</taxon>
        <taxon>Strongyloidea</taxon>
        <taxon>Trichostrongylidae</taxon>
        <taxon>Trichostrongylus</taxon>
    </lineage>
</organism>
<dbReference type="Gene3D" id="3.60.15.10">
    <property type="entry name" value="Ribonuclease Z/Hydroxyacylglutathione hydrolase-like"/>
    <property type="match status" value="1"/>
</dbReference>
<sequence length="468" mass="53018">MRGLKGSRKHATPTAVSDTICYCDGEREIGTMELFCSGCCKWFHGRCLKDLKDFYGLSFMVCYVFHCKDCSPTSVETWVAKQANFSHMCVTVLANLTAEKLKKDGFHKPGEHIYFKSTFLYGSMFNFAYNLNRAKWSVYVLGNRTIPVVQSCIGYNKLSYSWRSLKGTKFHDAIGKKYFAGGYKEGDILGCLIHLPHDTVHPGPSSQYLPPSNKDLPLINFKHNYFYESHDEVADVVKSLVPLKESKIEFFKNGKSCGVAFTDIYKGFYHPAVSIFKNATVRCNFGPRLHHLPPGALPMSARVEQLYCMQSTLRGITRKMMKVIPIRALEDNYMYLVYSEKDSKGFAVDPVEPQKVKEVAENCKVTVTAALVTHHHWDHAGGMSEFRKIWKSNDVNVYGGDERIDHLSHKVDHEEEFRVGQMEVTALKTPCHTKGHICYYVTNPDCDSRIVLTGDTLFIAGCGKFFEG</sequence>
<feature type="domain" description="Metallo-beta-lactamase" evidence="12">
    <location>
        <begin position="331"/>
        <end position="464"/>
    </location>
</feature>
<evidence type="ECO:0000259" key="11">
    <source>
        <dbReference type="SMART" id="SM00449"/>
    </source>
</evidence>
<dbReference type="SMART" id="SM00449">
    <property type="entry name" value="SPRY"/>
    <property type="match status" value="1"/>
</dbReference>
<dbReference type="InterPro" id="IPR019786">
    <property type="entry name" value="Zinc_finger_PHD-type_CS"/>
</dbReference>
<dbReference type="InterPro" id="IPR013320">
    <property type="entry name" value="ConA-like_dom_sf"/>
</dbReference>
<gene>
    <name evidence="13" type="ORF">GCK32_011706</name>
</gene>
<dbReference type="SMART" id="SM00849">
    <property type="entry name" value="Lactamase_B"/>
    <property type="match status" value="1"/>
</dbReference>
<dbReference type="PROSITE" id="PS01359">
    <property type="entry name" value="ZF_PHD_1"/>
    <property type="match status" value="1"/>
</dbReference>
<dbReference type="InterPro" id="IPR003877">
    <property type="entry name" value="SPRY_dom"/>
</dbReference>
<dbReference type="Pfam" id="PF00753">
    <property type="entry name" value="Lactamase_B"/>
    <property type="match status" value="1"/>
</dbReference>
<dbReference type="SUPFAM" id="SSF49899">
    <property type="entry name" value="Concanavalin A-like lectins/glucanases"/>
    <property type="match status" value="1"/>
</dbReference>
<dbReference type="PANTHER" id="PTHR11935">
    <property type="entry name" value="BETA LACTAMASE DOMAIN"/>
    <property type="match status" value="1"/>
</dbReference>
<keyword evidence="9" id="KW-0862">Zinc</keyword>
<dbReference type="PANTHER" id="PTHR11935:SF94">
    <property type="entry name" value="TENZING NORGAY, ISOFORM C"/>
    <property type="match status" value="1"/>
</dbReference>
<comment type="similarity">
    <text evidence="4">Belongs to the metallo-beta-lactamase superfamily. Glyoxalase II family.</text>
</comment>
<keyword evidence="8 13" id="KW-0378">Hydrolase</keyword>
<accession>A0AAN8G9N5</accession>
<dbReference type="Pfam" id="PF00622">
    <property type="entry name" value="SPRY"/>
    <property type="match status" value="1"/>
</dbReference>
<evidence type="ECO:0000259" key="12">
    <source>
        <dbReference type="SMART" id="SM00849"/>
    </source>
</evidence>
<name>A0AAN8G9N5_TRICO</name>
<evidence type="ECO:0000256" key="4">
    <source>
        <dbReference type="ARBA" id="ARBA00006759"/>
    </source>
</evidence>
<dbReference type="Proteomes" id="UP001331761">
    <property type="component" value="Unassembled WGS sequence"/>
</dbReference>
<feature type="domain" description="SPRY" evidence="11">
    <location>
        <begin position="131"/>
        <end position="289"/>
    </location>
</feature>
<dbReference type="InterPro" id="IPR035680">
    <property type="entry name" value="Clx_II_MBL"/>
</dbReference>
<evidence type="ECO:0000256" key="1">
    <source>
        <dbReference type="ARBA" id="ARBA00001623"/>
    </source>
</evidence>
<dbReference type="GO" id="GO:0004416">
    <property type="term" value="F:hydroxyacylglutathione hydrolase activity"/>
    <property type="evidence" value="ECO:0007669"/>
    <property type="project" value="UniProtKB-EC"/>
</dbReference>
<dbReference type="InterPro" id="IPR011011">
    <property type="entry name" value="Znf_FYVE_PHD"/>
</dbReference>
<evidence type="ECO:0000256" key="7">
    <source>
        <dbReference type="ARBA" id="ARBA00022771"/>
    </source>
</evidence>
<evidence type="ECO:0000256" key="5">
    <source>
        <dbReference type="ARBA" id="ARBA00011917"/>
    </source>
</evidence>
<reference evidence="13 14" key="1">
    <citation type="submission" date="2019-10" db="EMBL/GenBank/DDBJ databases">
        <title>Assembly and Annotation for the nematode Trichostrongylus colubriformis.</title>
        <authorList>
            <person name="Martin J."/>
        </authorList>
    </citation>
    <scope>NUCLEOTIDE SEQUENCE [LARGE SCALE GENOMIC DNA]</scope>
    <source>
        <strain evidence="13">G859</strain>
        <tissue evidence="13">Whole worm</tissue>
    </source>
</reference>
<dbReference type="CDD" id="cd12872">
    <property type="entry name" value="SPRY_Ash2"/>
    <property type="match status" value="1"/>
</dbReference>
<comment type="cofactor">
    <cofactor evidence="2">
        <name>Zn(2+)</name>
        <dbReference type="ChEBI" id="CHEBI:29105"/>
    </cofactor>
</comment>
<keyword evidence="7" id="KW-0863">Zinc-finger</keyword>
<dbReference type="AlphaFoldDB" id="A0AAN8G9N5"/>
<evidence type="ECO:0000313" key="13">
    <source>
        <dbReference type="EMBL" id="KAK5979868.1"/>
    </source>
</evidence>
<evidence type="ECO:0000313" key="14">
    <source>
        <dbReference type="Proteomes" id="UP001331761"/>
    </source>
</evidence>
<comment type="pathway">
    <text evidence="3">Secondary metabolite metabolism; methylglyoxal degradation; (R)-lactate from methylglyoxal: step 2/2.</text>
</comment>
<dbReference type="SUPFAM" id="SSF56281">
    <property type="entry name" value="Metallo-hydrolase/oxidoreductase"/>
    <property type="match status" value="1"/>
</dbReference>
<evidence type="ECO:0000256" key="8">
    <source>
        <dbReference type="ARBA" id="ARBA00022801"/>
    </source>
</evidence>
<dbReference type="InterPro" id="IPR043136">
    <property type="entry name" value="B30.2/SPRY_sf"/>
</dbReference>
<protein>
    <recommendedName>
        <fullName evidence="5">hydroxyacylglutathione hydrolase</fullName>
        <ecNumber evidence="5">3.1.2.6</ecNumber>
    </recommendedName>
    <alternativeName>
        <fullName evidence="10">Glyoxalase II</fullName>
    </alternativeName>
</protein>
<proteinExistence type="inferred from homology"/>
<dbReference type="SUPFAM" id="SSF57903">
    <property type="entry name" value="FYVE/PHD zinc finger"/>
    <property type="match status" value="1"/>
</dbReference>
<dbReference type="EC" id="3.1.2.6" evidence="5"/>
<comment type="caution">
    <text evidence="13">The sequence shown here is derived from an EMBL/GenBank/DDBJ whole genome shotgun (WGS) entry which is preliminary data.</text>
</comment>
<evidence type="ECO:0000256" key="10">
    <source>
        <dbReference type="ARBA" id="ARBA00031044"/>
    </source>
</evidence>
<dbReference type="Gene3D" id="3.90.980.20">
    <property type="match status" value="1"/>
</dbReference>
<keyword evidence="6" id="KW-0479">Metal-binding</keyword>
<dbReference type="InterPro" id="IPR001279">
    <property type="entry name" value="Metallo-B-lactamas"/>
</dbReference>
<dbReference type="InterPro" id="IPR036866">
    <property type="entry name" value="RibonucZ/Hydroxyglut_hydro"/>
</dbReference>
<dbReference type="GO" id="GO:0008270">
    <property type="term" value="F:zinc ion binding"/>
    <property type="evidence" value="ECO:0007669"/>
    <property type="project" value="UniProtKB-KW"/>
</dbReference>
<dbReference type="Gene3D" id="2.60.120.920">
    <property type="match status" value="1"/>
</dbReference>